<comment type="caution">
    <text evidence="1">The sequence shown here is derived from an EMBL/GenBank/DDBJ whole genome shotgun (WGS) entry which is preliminary data.</text>
</comment>
<organism evidence="1 2">
    <name type="scientific">Propionigenium maris DSM 9537</name>
    <dbReference type="NCBI Taxonomy" id="1123000"/>
    <lineage>
        <taxon>Bacteria</taxon>
        <taxon>Fusobacteriati</taxon>
        <taxon>Fusobacteriota</taxon>
        <taxon>Fusobacteriia</taxon>
        <taxon>Fusobacteriales</taxon>
        <taxon>Fusobacteriaceae</taxon>
        <taxon>Propionigenium</taxon>
    </lineage>
</organism>
<protein>
    <submittedName>
        <fullName evidence="1">Uncharacterized protein</fullName>
    </submittedName>
</protein>
<dbReference type="AlphaFoldDB" id="A0A9W6GPX6"/>
<dbReference type="Proteomes" id="UP001144471">
    <property type="component" value="Unassembled WGS sequence"/>
</dbReference>
<evidence type="ECO:0000313" key="1">
    <source>
        <dbReference type="EMBL" id="GLI57777.1"/>
    </source>
</evidence>
<dbReference type="EMBL" id="BSDY01000024">
    <property type="protein sequence ID" value="GLI57777.1"/>
    <property type="molecule type" value="Genomic_DNA"/>
</dbReference>
<proteinExistence type="predicted"/>
<reference evidence="1" key="1">
    <citation type="submission" date="2022-12" db="EMBL/GenBank/DDBJ databases">
        <title>Reference genome sequencing for broad-spectrum identification of bacterial and archaeal isolates by mass spectrometry.</title>
        <authorList>
            <person name="Sekiguchi Y."/>
            <person name="Tourlousse D.M."/>
        </authorList>
    </citation>
    <scope>NUCLEOTIDE SEQUENCE</scope>
    <source>
        <strain evidence="1">10succ1</strain>
    </source>
</reference>
<sequence length="94" mass="10924">MVTKTNEQALEEGFILDVLVNYTICKSYYEILKSTEDNPLSDTKMAQKRLKALVERDKRTIATKAEIMIEHFVENLFNQKKLKEKAKGMVSLRI</sequence>
<dbReference type="PANTHER" id="PTHR42927">
    <property type="entry name" value="HELICASE SUPERFAMILY 1 AND 2 DOMAIN-CONTAINING PROTEIN"/>
    <property type="match status" value="1"/>
</dbReference>
<dbReference type="Gene3D" id="3.40.50.300">
    <property type="entry name" value="P-loop containing nucleotide triphosphate hydrolases"/>
    <property type="match status" value="1"/>
</dbReference>
<keyword evidence="2" id="KW-1185">Reference proteome</keyword>
<accession>A0A9W6GPX6</accession>
<dbReference type="PANTHER" id="PTHR42927:SF1">
    <property type="entry name" value="HELICASE SUPERFAMILY 1 AND 2 DOMAIN-CONTAINING PROTEIN"/>
    <property type="match status" value="1"/>
</dbReference>
<dbReference type="RefSeq" id="WP_281837453.1">
    <property type="nucleotide sequence ID" value="NZ_BSDY01000024.1"/>
</dbReference>
<gene>
    <name evidence="1" type="ORF">PM10SUCC1_32910</name>
</gene>
<name>A0A9W6GPX6_9FUSO</name>
<dbReference type="InterPro" id="IPR027417">
    <property type="entry name" value="P-loop_NTPase"/>
</dbReference>
<evidence type="ECO:0000313" key="2">
    <source>
        <dbReference type="Proteomes" id="UP001144471"/>
    </source>
</evidence>